<keyword evidence="5" id="KW-1185">Reference proteome</keyword>
<keyword evidence="1" id="KW-0808">Transferase</keyword>
<dbReference type="PANTHER" id="PTHR31469:SF8">
    <property type="entry name" value="OS07G0641000 PROTEIN"/>
    <property type="match status" value="1"/>
</dbReference>
<evidence type="ECO:0000313" key="4">
    <source>
        <dbReference type="EMBL" id="OEU17320.1"/>
    </source>
</evidence>
<dbReference type="PANTHER" id="PTHR31469">
    <property type="entry name" value="OS07G0633600 PROTEIN"/>
    <property type="match status" value="1"/>
</dbReference>
<dbReference type="Gene3D" id="3.40.50.11340">
    <property type="match status" value="1"/>
</dbReference>
<proteinExistence type="predicted"/>
<dbReference type="Proteomes" id="UP000095751">
    <property type="component" value="Unassembled WGS sequence"/>
</dbReference>
<dbReference type="InterPro" id="IPR019378">
    <property type="entry name" value="GDP-Fuc_O-FucTrfase"/>
</dbReference>
<keyword evidence="3" id="KW-0119">Carbohydrate metabolism</keyword>
<dbReference type="GO" id="GO:0016740">
    <property type="term" value="F:transferase activity"/>
    <property type="evidence" value="ECO:0007669"/>
    <property type="project" value="UniProtKB-KW"/>
</dbReference>
<evidence type="ECO:0000256" key="1">
    <source>
        <dbReference type="ARBA" id="ARBA00022679"/>
    </source>
</evidence>
<sequence length="503" mass="59026">MRMAELDCKAYGGPSPEDAQEMVYWRDIPSDSLYVSPFFKTNRKQNEQREYLTFEPDGGGWNNIRMAMESTIALSVAMGRTLVMPPQKKMYLLGKNNGGQRHHFSFVDFFPIEEMAKDNNAFEVVSMKEYLEEEGMKGKLINQETGQVEFPPGNRTEWDGIDQADYDLLRGYLRNVSNTLRWEPGKCLPAFPSSGKHQDVEILQGLVQELQKKKTNKKTDDTSLFQVDNPDPTERLEDTLAGRKKLCVYDESIQKEKVVHFQCNHKEHLRLLVHFYAFLFFEDWREDLWMKRFVRDHLHYQDEIQCAGARIVHSIKQHVMKRTNGKTTEFDTFHIRRGDFQFKDTRVDIQTIIDNTKAELTPGSTIFIATDEHDRNFFKPMGEIYDLLFLDDFKKELEGVNSNYYGMIDQLVASRGRIFFGCWWSTFTGYINRMRGYHSTKDMAPGYKNGELPKTFYYITKDRKFEMHKYAPLRGGFFSREYPTSWRDIDKGIEELTAIARHH</sequence>
<organism evidence="4 5">
    <name type="scientific">Fragilariopsis cylindrus CCMP1102</name>
    <dbReference type="NCBI Taxonomy" id="635003"/>
    <lineage>
        <taxon>Eukaryota</taxon>
        <taxon>Sar</taxon>
        <taxon>Stramenopiles</taxon>
        <taxon>Ochrophyta</taxon>
        <taxon>Bacillariophyta</taxon>
        <taxon>Bacillariophyceae</taxon>
        <taxon>Bacillariophycidae</taxon>
        <taxon>Bacillariales</taxon>
        <taxon>Bacillariaceae</taxon>
        <taxon>Fragilariopsis</taxon>
    </lineage>
</organism>
<evidence type="ECO:0000313" key="5">
    <source>
        <dbReference type="Proteomes" id="UP000095751"/>
    </source>
</evidence>
<reference evidence="4 5" key="1">
    <citation type="submission" date="2016-09" db="EMBL/GenBank/DDBJ databases">
        <title>Extensive genetic diversity and differential bi-allelic expression allows diatom success in the polar Southern Ocean.</title>
        <authorList>
            <consortium name="DOE Joint Genome Institute"/>
            <person name="Mock T."/>
            <person name="Otillar R.P."/>
            <person name="Strauss J."/>
            <person name="Dupont C."/>
            <person name="Frickenhaus S."/>
            <person name="Maumus F."/>
            <person name="Mcmullan M."/>
            <person name="Sanges R."/>
            <person name="Schmutz J."/>
            <person name="Toseland A."/>
            <person name="Valas R."/>
            <person name="Veluchamy A."/>
            <person name="Ward B.J."/>
            <person name="Allen A."/>
            <person name="Barry K."/>
            <person name="Falciatore A."/>
            <person name="Ferrante M."/>
            <person name="Fortunato A.E."/>
            <person name="Gloeckner G."/>
            <person name="Gruber A."/>
            <person name="Hipkin R."/>
            <person name="Janech M."/>
            <person name="Kroth P."/>
            <person name="Leese F."/>
            <person name="Lindquist E."/>
            <person name="Lyon B.R."/>
            <person name="Martin J."/>
            <person name="Mayer C."/>
            <person name="Parker M."/>
            <person name="Quesneville H."/>
            <person name="Raymond J."/>
            <person name="Uhlig C."/>
            <person name="Valentin K.U."/>
            <person name="Worden A.Z."/>
            <person name="Armbrust E.V."/>
            <person name="Bowler C."/>
            <person name="Green B."/>
            <person name="Moulton V."/>
            <person name="Van Oosterhout C."/>
            <person name="Grigoriev I."/>
        </authorList>
    </citation>
    <scope>NUCLEOTIDE SEQUENCE [LARGE SCALE GENOMIC DNA]</scope>
    <source>
        <strain evidence="4 5">CCMP1102</strain>
    </source>
</reference>
<dbReference type="GO" id="GO:0006004">
    <property type="term" value="P:fucose metabolic process"/>
    <property type="evidence" value="ECO:0007669"/>
    <property type="project" value="UniProtKB-KW"/>
</dbReference>
<dbReference type="AlphaFoldDB" id="A0A1E7FGM0"/>
<dbReference type="InParanoid" id="A0A1E7FGM0"/>
<accession>A0A1E7FGM0</accession>
<dbReference type="EMBL" id="KV784357">
    <property type="protein sequence ID" value="OEU17320.1"/>
    <property type="molecule type" value="Genomic_DNA"/>
</dbReference>
<dbReference type="FunFam" id="3.40.50.11350:FF:000014">
    <property type="entry name" value="Uncharacterized protein"/>
    <property type="match status" value="1"/>
</dbReference>
<dbReference type="OrthoDB" id="1861862at2759"/>
<name>A0A1E7FGM0_9STRA</name>
<protein>
    <recommendedName>
        <fullName evidence="6">O-fucosyltransferase family protein</fullName>
    </recommendedName>
</protein>
<dbReference type="CDD" id="cd11296">
    <property type="entry name" value="O-FucT_like"/>
    <property type="match status" value="1"/>
</dbReference>
<dbReference type="KEGG" id="fcy:FRACYDRAFT_183989"/>
<dbReference type="Pfam" id="PF10250">
    <property type="entry name" value="O-FucT"/>
    <property type="match status" value="1"/>
</dbReference>
<evidence type="ECO:0008006" key="6">
    <source>
        <dbReference type="Google" id="ProtNLM"/>
    </source>
</evidence>
<gene>
    <name evidence="4" type="ORF">FRACYDRAFT_183989</name>
</gene>
<keyword evidence="2" id="KW-0294">Fucose metabolism</keyword>
<evidence type="ECO:0000256" key="3">
    <source>
        <dbReference type="ARBA" id="ARBA00023277"/>
    </source>
</evidence>
<evidence type="ECO:0000256" key="2">
    <source>
        <dbReference type="ARBA" id="ARBA00023253"/>
    </source>
</evidence>
<dbReference type="Gene3D" id="3.40.50.11350">
    <property type="match status" value="1"/>
</dbReference>